<gene>
    <name evidence="3" type="ORF">G5B36_12740</name>
    <name evidence="2" type="ORF">L0N08_03815</name>
</gene>
<reference evidence="2" key="3">
    <citation type="submission" date="2022-01" db="EMBL/GenBank/DDBJ databases">
        <title>Collection of gut derived symbiotic bacterial strains cultured from healthy donors.</title>
        <authorList>
            <person name="Lin H."/>
            <person name="Kohout C."/>
            <person name="Waligurski E."/>
            <person name="Pamer E.G."/>
        </authorList>
    </citation>
    <scope>NUCLEOTIDE SEQUENCE</scope>
    <source>
        <strain evidence="2">DFI.6.55</strain>
    </source>
</reference>
<evidence type="ECO:0000313" key="3">
    <source>
        <dbReference type="EMBL" id="NSJ49558.1"/>
    </source>
</evidence>
<evidence type="ECO:0000313" key="5">
    <source>
        <dbReference type="Proteomes" id="UP001299608"/>
    </source>
</evidence>
<protein>
    <submittedName>
        <fullName evidence="3">DNA metabolism protein</fullName>
    </submittedName>
    <submittedName>
        <fullName evidence="2">TIGR03915 family putative DNA repair protein</fullName>
    </submittedName>
</protein>
<sequence length="264" mass="30587">MTIYLCVPDFEGILCGVYDAWMSRKGHDNVRLELKGTYHELELFSEYVESESTHGKARKVINSVCGKLSQEVYKKIYVASLSQDAGRADKIYRFLVQAFSIGPGILDQLQIPESYEIFELCRNVYNENHLLVEFLRFSQASGGVLVARIGPKNDVMTLLAPHFADRLPEENWIIYDENREKAAVHPRGKPWILVNHPLEQPDGDSIWQLCLEQETDEREYEDLWISFFHTIAIKERTNPVCQRNHLPLRYRAYMTEFKRGSTPG</sequence>
<dbReference type="InterPro" id="IPR025404">
    <property type="entry name" value="DUF4130"/>
</dbReference>
<dbReference type="Proteomes" id="UP000669239">
    <property type="component" value="Unassembled WGS sequence"/>
</dbReference>
<dbReference type="InterPro" id="IPR023875">
    <property type="entry name" value="DNA_repair_put"/>
</dbReference>
<evidence type="ECO:0000313" key="4">
    <source>
        <dbReference type="Proteomes" id="UP000669239"/>
    </source>
</evidence>
<reference evidence="3 4" key="1">
    <citation type="journal article" date="2020" name="Cell Host Microbe">
        <title>Functional and Genomic Variation between Human-Derived Isolates of Lachnospiraceae Reveals Inter- and Intra-Species Diversity.</title>
        <authorList>
            <person name="Sorbara M.T."/>
            <person name="Littmann E.R."/>
            <person name="Fontana E."/>
            <person name="Moody T.U."/>
            <person name="Kohout C.E."/>
            <person name="Gjonbalaj M."/>
            <person name="Eaton V."/>
            <person name="Seok R."/>
            <person name="Leiner I.M."/>
            <person name="Pamer E.G."/>
        </authorList>
    </citation>
    <scope>NUCLEOTIDE SEQUENCE [LARGE SCALE GENOMIC DNA]</scope>
    <source>
        <strain evidence="3 4">MSK.1.17</strain>
    </source>
</reference>
<comment type="caution">
    <text evidence="2">The sequence shown here is derived from an EMBL/GenBank/DDBJ whole genome shotgun (WGS) entry which is preliminary data.</text>
</comment>
<dbReference type="EMBL" id="JAAITT010000016">
    <property type="protein sequence ID" value="NSJ49558.1"/>
    <property type="molecule type" value="Genomic_DNA"/>
</dbReference>
<evidence type="ECO:0000313" key="2">
    <source>
        <dbReference type="EMBL" id="MCG4744533.1"/>
    </source>
</evidence>
<evidence type="ECO:0000259" key="1">
    <source>
        <dbReference type="Pfam" id="PF13566"/>
    </source>
</evidence>
<feature type="domain" description="DUF4130" evidence="1">
    <location>
        <begin position="87"/>
        <end position="256"/>
    </location>
</feature>
<keyword evidence="4" id="KW-1185">Reference proteome</keyword>
<dbReference type="AlphaFoldDB" id="A0AAW5BXD5"/>
<organism evidence="2 5">
    <name type="scientific">Enterocloster aldenensis</name>
    <dbReference type="NCBI Taxonomy" id="358742"/>
    <lineage>
        <taxon>Bacteria</taxon>
        <taxon>Bacillati</taxon>
        <taxon>Bacillota</taxon>
        <taxon>Clostridia</taxon>
        <taxon>Lachnospirales</taxon>
        <taxon>Lachnospiraceae</taxon>
        <taxon>Enterocloster</taxon>
    </lineage>
</organism>
<dbReference type="RefSeq" id="WP_165642257.1">
    <property type="nucleotide sequence ID" value="NZ_JAAITT010000016.1"/>
</dbReference>
<dbReference type="Pfam" id="PF13566">
    <property type="entry name" value="DUF4130"/>
    <property type="match status" value="1"/>
</dbReference>
<dbReference type="Proteomes" id="UP001299608">
    <property type="component" value="Unassembled WGS sequence"/>
</dbReference>
<proteinExistence type="predicted"/>
<reference evidence="3" key="2">
    <citation type="submission" date="2020-02" db="EMBL/GenBank/DDBJ databases">
        <authorList>
            <person name="Littmann E."/>
            <person name="Sorbara M."/>
        </authorList>
    </citation>
    <scope>NUCLEOTIDE SEQUENCE</scope>
    <source>
        <strain evidence="3">MSK.1.17</strain>
    </source>
</reference>
<accession>A0AAW5BXD5</accession>
<dbReference type="NCBIfam" id="TIGR03915">
    <property type="entry name" value="SAM_7_link_chp"/>
    <property type="match status" value="1"/>
</dbReference>
<dbReference type="EMBL" id="JAKNGE010000004">
    <property type="protein sequence ID" value="MCG4744533.1"/>
    <property type="molecule type" value="Genomic_DNA"/>
</dbReference>
<name>A0AAW5BXD5_9FIRM</name>